<keyword evidence="13" id="KW-0961">Cell wall biogenesis/degradation</keyword>
<evidence type="ECO:0000256" key="10">
    <source>
        <dbReference type="ARBA" id="ARBA00022984"/>
    </source>
</evidence>
<proteinExistence type="inferred from homology"/>
<evidence type="ECO:0000256" key="5">
    <source>
        <dbReference type="ARBA" id="ARBA00022519"/>
    </source>
</evidence>
<evidence type="ECO:0000259" key="17">
    <source>
        <dbReference type="Pfam" id="PF03717"/>
    </source>
</evidence>
<feature type="region of interest" description="Disordered" evidence="14">
    <location>
        <begin position="687"/>
        <end position="715"/>
    </location>
</feature>
<keyword evidence="8 18" id="KW-0378">Hydrolase</keyword>
<feature type="domain" description="Penicillin-binding protein dimerisation" evidence="17">
    <location>
        <begin position="78"/>
        <end position="262"/>
    </location>
</feature>
<dbReference type="Proteomes" id="UP001596956">
    <property type="component" value="Unassembled WGS sequence"/>
</dbReference>
<dbReference type="InterPro" id="IPR012338">
    <property type="entry name" value="Beta-lactam/transpept-like"/>
</dbReference>
<name>A0ABW3B9G7_9ACTN</name>
<evidence type="ECO:0000259" key="16">
    <source>
        <dbReference type="Pfam" id="PF00905"/>
    </source>
</evidence>
<dbReference type="InterPro" id="IPR050515">
    <property type="entry name" value="Beta-lactam/transpept"/>
</dbReference>
<evidence type="ECO:0000256" key="14">
    <source>
        <dbReference type="SAM" id="MobiDB-lite"/>
    </source>
</evidence>
<dbReference type="Pfam" id="PF03717">
    <property type="entry name" value="PBP_dimer"/>
    <property type="match status" value="1"/>
</dbReference>
<evidence type="ECO:0000313" key="18">
    <source>
        <dbReference type="EMBL" id="MFD0799976.1"/>
    </source>
</evidence>
<dbReference type="Pfam" id="PF00905">
    <property type="entry name" value="Transpeptidase"/>
    <property type="match status" value="1"/>
</dbReference>
<feature type="domain" description="Penicillin-binding protein transpeptidase" evidence="16">
    <location>
        <begin position="307"/>
        <end position="679"/>
    </location>
</feature>
<evidence type="ECO:0000256" key="12">
    <source>
        <dbReference type="ARBA" id="ARBA00023136"/>
    </source>
</evidence>
<comment type="subcellular location">
    <subcellularLocation>
        <location evidence="2">Cell membrane</location>
    </subcellularLocation>
    <subcellularLocation>
        <location evidence="1">Membrane</location>
        <topology evidence="1">Single-pass membrane protein</topology>
    </subcellularLocation>
</comment>
<feature type="compositionally biased region" description="Basic and acidic residues" evidence="14">
    <location>
        <begin position="703"/>
        <end position="715"/>
    </location>
</feature>
<evidence type="ECO:0000256" key="2">
    <source>
        <dbReference type="ARBA" id="ARBA00004236"/>
    </source>
</evidence>
<keyword evidence="5" id="KW-0997">Cell inner membrane</keyword>
<feature type="transmembrane region" description="Helical" evidence="15">
    <location>
        <begin position="34"/>
        <end position="55"/>
    </location>
</feature>
<evidence type="ECO:0000313" key="19">
    <source>
        <dbReference type="Proteomes" id="UP001596956"/>
    </source>
</evidence>
<comment type="similarity">
    <text evidence="3">Belongs to the transpeptidase family.</text>
</comment>
<dbReference type="PANTHER" id="PTHR30627:SF2">
    <property type="entry name" value="PEPTIDOGLYCAN D,D-TRANSPEPTIDASE MRDA"/>
    <property type="match status" value="1"/>
</dbReference>
<keyword evidence="6" id="KW-0645">Protease</keyword>
<feature type="region of interest" description="Disordered" evidence="14">
    <location>
        <begin position="1"/>
        <end position="26"/>
    </location>
</feature>
<dbReference type="NCBIfam" id="TIGR03423">
    <property type="entry name" value="pbp2_mrdA"/>
    <property type="match status" value="1"/>
</dbReference>
<comment type="caution">
    <text evidence="18">The sequence shown here is derived from an EMBL/GenBank/DDBJ whole genome shotgun (WGS) entry which is preliminary data.</text>
</comment>
<evidence type="ECO:0000256" key="4">
    <source>
        <dbReference type="ARBA" id="ARBA00022475"/>
    </source>
</evidence>
<keyword evidence="10" id="KW-0573">Peptidoglycan synthesis</keyword>
<keyword evidence="18" id="KW-0121">Carboxypeptidase</keyword>
<dbReference type="InterPro" id="IPR017790">
    <property type="entry name" value="Penicillin-binding_protein_2"/>
</dbReference>
<evidence type="ECO:0000256" key="1">
    <source>
        <dbReference type="ARBA" id="ARBA00004167"/>
    </source>
</evidence>
<dbReference type="InterPro" id="IPR001460">
    <property type="entry name" value="PCN-bd_Tpept"/>
</dbReference>
<dbReference type="PANTHER" id="PTHR30627">
    <property type="entry name" value="PEPTIDOGLYCAN D,D-TRANSPEPTIDASE"/>
    <property type="match status" value="1"/>
</dbReference>
<dbReference type="SUPFAM" id="SSF56601">
    <property type="entry name" value="beta-lactamase/transpeptidase-like"/>
    <property type="match status" value="1"/>
</dbReference>
<feature type="region of interest" description="Disordered" evidence="14">
    <location>
        <begin position="250"/>
        <end position="274"/>
    </location>
</feature>
<feature type="compositionally biased region" description="Basic residues" evidence="14">
    <location>
        <begin position="1"/>
        <end position="18"/>
    </location>
</feature>
<evidence type="ECO:0000256" key="9">
    <source>
        <dbReference type="ARBA" id="ARBA00022960"/>
    </source>
</evidence>
<dbReference type="Gene3D" id="3.90.1310.10">
    <property type="entry name" value="Penicillin-binding protein 2a (Domain 2)"/>
    <property type="match status" value="1"/>
</dbReference>
<keyword evidence="4" id="KW-1003">Cell membrane</keyword>
<accession>A0ABW3B9G7</accession>
<keyword evidence="12 15" id="KW-0472">Membrane</keyword>
<dbReference type="EC" id="3.4.16.4" evidence="18"/>
<evidence type="ECO:0000256" key="8">
    <source>
        <dbReference type="ARBA" id="ARBA00022801"/>
    </source>
</evidence>
<evidence type="ECO:0000256" key="15">
    <source>
        <dbReference type="SAM" id="Phobius"/>
    </source>
</evidence>
<dbReference type="InterPro" id="IPR036138">
    <property type="entry name" value="PBP_dimer_sf"/>
</dbReference>
<keyword evidence="9" id="KW-0133">Cell shape</keyword>
<keyword evidence="7 15" id="KW-0812">Transmembrane</keyword>
<evidence type="ECO:0000256" key="3">
    <source>
        <dbReference type="ARBA" id="ARBA00007171"/>
    </source>
</evidence>
<organism evidence="18 19">
    <name type="scientific">Streptomonospora algeriensis</name>
    <dbReference type="NCBI Taxonomy" id="995084"/>
    <lineage>
        <taxon>Bacteria</taxon>
        <taxon>Bacillati</taxon>
        <taxon>Actinomycetota</taxon>
        <taxon>Actinomycetes</taxon>
        <taxon>Streptosporangiales</taxon>
        <taxon>Nocardiopsidaceae</taxon>
        <taxon>Streptomonospora</taxon>
    </lineage>
</organism>
<evidence type="ECO:0000256" key="11">
    <source>
        <dbReference type="ARBA" id="ARBA00022989"/>
    </source>
</evidence>
<evidence type="ECO:0000256" key="7">
    <source>
        <dbReference type="ARBA" id="ARBA00022692"/>
    </source>
</evidence>
<protein>
    <submittedName>
        <fullName evidence="18">Penicillin-binding protein 2</fullName>
        <ecNumber evidence="18">3.4.16.4</ecNumber>
    </submittedName>
</protein>
<reference evidence="19" key="1">
    <citation type="journal article" date="2019" name="Int. J. Syst. Evol. Microbiol.">
        <title>The Global Catalogue of Microorganisms (GCM) 10K type strain sequencing project: providing services to taxonomists for standard genome sequencing and annotation.</title>
        <authorList>
            <consortium name="The Broad Institute Genomics Platform"/>
            <consortium name="The Broad Institute Genome Sequencing Center for Infectious Disease"/>
            <person name="Wu L."/>
            <person name="Ma J."/>
        </authorList>
    </citation>
    <scope>NUCLEOTIDE SEQUENCE [LARGE SCALE GENOMIC DNA]</scope>
    <source>
        <strain evidence="19">CCUG 63369</strain>
    </source>
</reference>
<dbReference type="Gene3D" id="3.40.710.10">
    <property type="entry name" value="DD-peptidase/beta-lactamase superfamily"/>
    <property type="match status" value="1"/>
</dbReference>
<keyword evidence="11 15" id="KW-1133">Transmembrane helix</keyword>
<keyword evidence="19" id="KW-1185">Reference proteome</keyword>
<dbReference type="SUPFAM" id="SSF56519">
    <property type="entry name" value="Penicillin binding protein dimerisation domain"/>
    <property type="match status" value="1"/>
</dbReference>
<evidence type="ECO:0000256" key="13">
    <source>
        <dbReference type="ARBA" id="ARBA00023316"/>
    </source>
</evidence>
<gene>
    <name evidence="18" type="primary">mrdA</name>
    <name evidence="18" type="ORF">ACFQZU_01405</name>
</gene>
<dbReference type="GO" id="GO:0009002">
    <property type="term" value="F:serine-type D-Ala-D-Ala carboxypeptidase activity"/>
    <property type="evidence" value="ECO:0007669"/>
    <property type="project" value="UniProtKB-EC"/>
</dbReference>
<evidence type="ECO:0000256" key="6">
    <source>
        <dbReference type="ARBA" id="ARBA00022670"/>
    </source>
</evidence>
<dbReference type="InterPro" id="IPR005311">
    <property type="entry name" value="PBP_dimer"/>
</dbReference>
<dbReference type="EMBL" id="JBHTHR010000013">
    <property type="protein sequence ID" value="MFD0799976.1"/>
    <property type="molecule type" value="Genomic_DNA"/>
</dbReference>
<sequence length="715" mass="77523">MRPLRRRRLLSGRRHRRPAASAAPSRPRAARRGVVLTVQLVVLVLFAALTGRMWYMQVPMAEHYQELALASHTQKLIVPALRGRIVDARGRPLVTNRTELTVTADYHALLDQDDDGAAVLRKVAELIDRPYEKLRSRVRLCGPETGRPCWQGSPYQPIPLAEDVAPKVALQVKERKDEFPGVSARQIAVREYPNGDLAAQLVGYLQPITQEEFEDREDLRAEFSGVDRVGRDGVEAVYDERLRGDSGERVLSVSSQGDVRGTLSRTPPKPGMHLATSIDTDVQQVTEDALRSAVQQARNAGKPVDSGAAVVLNVRTGHVVAMASLPNYDPEVWNGDIDAETYNRLLSEDAGEPLISRALQGQFPPGSTFKPTILAAAVKDGASLDGSYSCPGSIGLAGRSWDNFGGGGYGTVNLHKSIVVSCNTVYYQLGYEMWRDHRGDKENRDPVSKMAHAFGFGEPTGVDLPHESSGRIPDRQWKREYWLDTREHSCKMAEKGYPDVAEEDPAHARYLERLAREQCRSGDQWGAGDAINRAIGQGDVLVTPLQLARAYAAIANGGTVYEPRVGRALLSADGERVEEIEPVEAGELPLDDRTLNYIQKALTQVPKKGTASGAFGGFPQDKVSVAGKTGTASTQGRADSSWFASYAPADDPQFAVAAMIPRAGTGGSAAAPLVRKIYEGIYGFAGAEPALPSGTPPTATPSVREDGSIAPPDDH</sequence>